<dbReference type="EMBL" id="JAAAIL010000784">
    <property type="protein sequence ID" value="KAG0273198.1"/>
    <property type="molecule type" value="Genomic_DNA"/>
</dbReference>
<keyword evidence="4" id="KW-1185">Reference proteome</keyword>
<evidence type="ECO:0000259" key="2">
    <source>
        <dbReference type="PROSITE" id="PS50181"/>
    </source>
</evidence>
<dbReference type="PANTHER" id="PTHR13318">
    <property type="entry name" value="PARTNER OF PAIRED, ISOFORM B-RELATED"/>
    <property type="match status" value="1"/>
</dbReference>
<dbReference type="InterPro" id="IPR036047">
    <property type="entry name" value="F-box-like_dom_sf"/>
</dbReference>
<dbReference type="GO" id="GO:0019005">
    <property type="term" value="C:SCF ubiquitin ligase complex"/>
    <property type="evidence" value="ECO:0007669"/>
    <property type="project" value="TreeGrafter"/>
</dbReference>
<dbReference type="PANTHER" id="PTHR13318:SF247">
    <property type="entry name" value="GH16156P"/>
    <property type="match status" value="1"/>
</dbReference>
<dbReference type="InterPro" id="IPR001810">
    <property type="entry name" value="F-box_dom"/>
</dbReference>
<evidence type="ECO:0000256" key="1">
    <source>
        <dbReference type="SAM" id="MobiDB-lite"/>
    </source>
</evidence>
<dbReference type="Proteomes" id="UP001194580">
    <property type="component" value="Unassembled WGS sequence"/>
</dbReference>
<dbReference type="Gene3D" id="3.80.10.10">
    <property type="entry name" value="Ribonuclease Inhibitor"/>
    <property type="match status" value="2"/>
</dbReference>
<proteinExistence type="predicted"/>
<dbReference type="SUPFAM" id="SSF52047">
    <property type="entry name" value="RNI-like"/>
    <property type="match status" value="1"/>
</dbReference>
<name>A0AAD4DAJ0_9FUNG</name>
<evidence type="ECO:0000313" key="3">
    <source>
        <dbReference type="EMBL" id="KAG0273198.1"/>
    </source>
</evidence>
<evidence type="ECO:0000313" key="4">
    <source>
        <dbReference type="Proteomes" id="UP001194580"/>
    </source>
</evidence>
<feature type="region of interest" description="Disordered" evidence="1">
    <location>
        <begin position="1229"/>
        <end position="1254"/>
    </location>
</feature>
<dbReference type="InterPro" id="IPR032675">
    <property type="entry name" value="LRR_dom_sf"/>
</dbReference>
<sequence length="1453" mass="165681">MRMDEDWLLKIFTAHGRCIKHLDAHWGLIVNAVAAAQTCTRLETLSVSHHKWNTTRPEMAHHLVWNPPGVSSDRESLRTWAQHQRILGRWLYLLVQANAGTLRELRWDHVTTFREFNQEEVDGMLRSCQRLTRLEIFDRGPTPKTDIVQLLVHVPQIQHFVDRSVWWNMTLLDATMSQLISLHLEAQVPIQSVFQLLKKLPHLQKLQFHWQNYEYRHLDVLGTILNYTPSRLQGLHIRGIKLEDDQYLATQMLPWLPDLVDISLAQMGPTLASLIPTSYRFLRSYRQPDPAKTICPTTLRSYSAVNTLGVLLENCPFLTEFDGIEHKIEADYLMSHPWICKRLETLRFQIVGVHRLSEEEETDYRQGILYQKLKKSLSEEEKKAIEKHERLQQQQYQVYDRLAELIHLRVLDLGAEFRLPQGRYGPPVIKRGVHVYENDDKPIPDTLALSLASGLDRLLTLRKLEVFGFEGVNHRIDYEELRWMGSNWPRLRVMRGLQVVDTDNLQLAETSYVLRSLPTEILNAIGSYLSHKDCLHSAQVSRSWNSVFICQLWKSIDDTHHAWPRILKRYDSDTARTCGQDEAWLIGIFTKYGQHIRHLNLHWKVTIKAISSTCNNTSVSCPNLKSLSISNALTGPLLSPIFENAFEPAVRGIRTEGQQLDDWKLIQQFWLLVRQNPQLMVLKIDDSLDELVAMNTLGFVDSMVLDNLTSLVDLKYSALRCDTSTLLSRLPRLKFLQAQVVFSDGGVLTGSFANLQYLNASHSLSLAEMVNLLQRLPNLRELSVSQIRYAAEEDSKIESMDRTPSALQRLRINWSSTYDVLSLKGLSPWLPRLTHLTIAKLRHNVVSILEAYYPQLECLTDSLESTRSRAGQIALQSGVVATVLATCSNLISVNAQVHSIDINYDTGEPWECQGLEVLHCQLCGFSRFTQTEESIYSAGNTHSAAKMALSYLLMDGYDYDESELDPDQILAKYEACQEQHVRAYDQLANLRHLKSLQLGVRRGVGVSLYPSHLRREDTLELSLASGLSRLGALTDLEVFGFEGTSHRIGKAELEWMANAWPRLRELRGLDDSCHSWPRIIKSHDSDEAQETSFNEDRIIRTLASHTNITSNSPSNYNVLLDKTFAGLRSIDTIALCSFTNVVTLLNILPGLEYLSVQWISDTPSKTDAGALMDPEPRVLRDLSMLYPCPRKLWTSCSPVPELTSSSIAETMAKDKTIPISVAHFPDDLSHLKDPSDREVLSDHEDQNSSDEHVKPVSKDCIGADLFKGLRFPYIFLSYMLDFAELEENAVNEDKDTLPPKFLFDEKKLKLVHLLTRWTSASARAKAHVLDRNKTGYGDIGDPSSTANTLTKKKKLVEADAFDEKYKESVHRRFEKIHSAAINVVPHITRNSVGPLRPEFGENFFHVQAHSEDCVHIRRNYFAPPVRPGSGCLFGQFIIWFEIIECCIAQGFGP</sequence>
<reference evidence="3" key="1">
    <citation type="journal article" date="2020" name="Fungal Divers.">
        <title>Resolving the Mortierellaceae phylogeny through synthesis of multi-gene phylogenetics and phylogenomics.</title>
        <authorList>
            <person name="Vandepol N."/>
            <person name="Liber J."/>
            <person name="Desiro A."/>
            <person name="Na H."/>
            <person name="Kennedy M."/>
            <person name="Barry K."/>
            <person name="Grigoriev I.V."/>
            <person name="Miller A.N."/>
            <person name="O'Donnell K."/>
            <person name="Stajich J.E."/>
            <person name="Bonito G."/>
        </authorList>
    </citation>
    <scope>NUCLEOTIDE SEQUENCE</scope>
    <source>
        <strain evidence="3">NRRL 28262</strain>
    </source>
</reference>
<gene>
    <name evidence="3" type="ORF">BGZ95_010984</name>
</gene>
<dbReference type="Pfam" id="PF12937">
    <property type="entry name" value="F-box-like"/>
    <property type="match status" value="1"/>
</dbReference>
<accession>A0AAD4DAJ0</accession>
<feature type="domain" description="F-box" evidence="2">
    <location>
        <begin position="511"/>
        <end position="556"/>
    </location>
</feature>
<comment type="caution">
    <text evidence="3">The sequence shown here is derived from an EMBL/GenBank/DDBJ whole genome shotgun (WGS) entry which is preliminary data.</text>
</comment>
<dbReference type="Gene3D" id="1.20.1280.50">
    <property type="match status" value="1"/>
</dbReference>
<dbReference type="SUPFAM" id="SSF81383">
    <property type="entry name" value="F-box domain"/>
    <property type="match status" value="1"/>
</dbReference>
<protein>
    <recommendedName>
        <fullName evidence="2">F-box domain-containing protein</fullName>
    </recommendedName>
</protein>
<dbReference type="GO" id="GO:0031146">
    <property type="term" value="P:SCF-dependent proteasomal ubiquitin-dependent protein catabolic process"/>
    <property type="evidence" value="ECO:0007669"/>
    <property type="project" value="TreeGrafter"/>
</dbReference>
<dbReference type="PROSITE" id="PS50181">
    <property type="entry name" value="FBOX"/>
    <property type="match status" value="1"/>
</dbReference>
<organism evidence="3 4">
    <name type="scientific">Linnemannia exigua</name>
    <dbReference type="NCBI Taxonomy" id="604196"/>
    <lineage>
        <taxon>Eukaryota</taxon>
        <taxon>Fungi</taxon>
        <taxon>Fungi incertae sedis</taxon>
        <taxon>Mucoromycota</taxon>
        <taxon>Mortierellomycotina</taxon>
        <taxon>Mortierellomycetes</taxon>
        <taxon>Mortierellales</taxon>
        <taxon>Mortierellaceae</taxon>
        <taxon>Linnemannia</taxon>
    </lineage>
</organism>